<dbReference type="KEGG" id="lby:Lbys_1779"/>
<dbReference type="STRING" id="649349.Lbys_1779"/>
<dbReference type="Pfam" id="PF13181">
    <property type="entry name" value="TPR_8"/>
    <property type="match status" value="2"/>
</dbReference>
<dbReference type="InterPro" id="IPR019734">
    <property type="entry name" value="TPR_rpt"/>
</dbReference>
<keyword evidence="1" id="KW-0802">TPR repeat</keyword>
<dbReference type="HOGENOM" id="CLU_003728_18_0_10"/>
<accession>E4RQN0</accession>
<dbReference type="Proteomes" id="UP000007435">
    <property type="component" value="Chromosome"/>
</dbReference>
<dbReference type="RefSeq" id="WP_013408535.1">
    <property type="nucleotide sequence ID" value="NC_014655.1"/>
</dbReference>
<feature type="repeat" description="TPR" evidence="1">
    <location>
        <begin position="308"/>
        <end position="341"/>
    </location>
</feature>
<dbReference type="GO" id="GO:0006493">
    <property type="term" value="P:protein O-linked glycosylation"/>
    <property type="evidence" value="ECO:0007669"/>
    <property type="project" value="InterPro"/>
</dbReference>
<dbReference type="InterPro" id="IPR037919">
    <property type="entry name" value="OGT"/>
</dbReference>
<dbReference type="SMART" id="SM00028">
    <property type="entry name" value="TPR"/>
    <property type="match status" value="8"/>
</dbReference>
<dbReference type="Pfam" id="PF14559">
    <property type="entry name" value="TPR_19"/>
    <property type="match status" value="1"/>
</dbReference>
<dbReference type="InterPro" id="IPR011990">
    <property type="entry name" value="TPR-like_helical_dom_sf"/>
</dbReference>
<proteinExistence type="predicted"/>
<dbReference type="Gene3D" id="1.25.40.10">
    <property type="entry name" value="Tetratricopeptide repeat domain"/>
    <property type="match status" value="2"/>
</dbReference>
<feature type="repeat" description="TPR" evidence="1">
    <location>
        <begin position="274"/>
        <end position="307"/>
    </location>
</feature>
<dbReference type="AlphaFoldDB" id="E4RQN0"/>
<dbReference type="GO" id="GO:0097363">
    <property type="term" value="F:protein O-acetylglucosaminyltransferase activity"/>
    <property type="evidence" value="ECO:0007669"/>
    <property type="project" value="TreeGrafter"/>
</dbReference>
<protein>
    <submittedName>
        <fullName evidence="2">Tetratricopeptide TPR_1 repeat-containing protein</fullName>
    </submittedName>
</protein>
<evidence type="ECO:0000313" key="3">
    <source>
        <dbReference type="Proteomes" id="UP000007435"/>
    </source>
</evidence>
<dbReference type="PANTHER" id="PTHR44366:SF1">
    <property type="entry name" value="UDP-N-ACETYLGLUCOSAMINE--PEPTIDE N-ACETYLGLUCOSAMINYLTRANSFERASE 110 KDA SUBUNIT"/>
    <property type="match status" value="1"/>
</dbReference>
<sequence length="469" mass="54349">MNQEESFDEYNEISAEEVAKRFEALLKRKESPAFSEEVFESLTEYYLVKGNLEMALKACNFGLKLYPNSLDMMLNKVQVLINRLNLYEATEILDHASIFFPSDMEIQYFRGVINIYSGEHEKALEIFEEILPISEEKENIYFQMGMAQSGLGLMEDSIISFQKAIEENSKSDIVYTELVFSYELASALDAGVAYFKGLIDKDPYNHLAWFALGQCYNNQALFSEAKDAFEYVTAIKDKFAQGWYNLGLSQMSLEDYEGAKESFKSAFALEEPSADMWVQLGNAHERLEEYLDAYKAYRTASNLDEYNDEAWFGMSSVLYEQERYAEAIHFVKKAIKLNEGNSDYWLLLADNESKFGNIISAEEAYRTAAELNPIDADIWLNWSLLHFEVQDYKRAFDIVTDGLEDLPEEADLYYRATVYLLYDGSLNLANKYLREALVLDYDKHIQLYDFFSNLNTLKTLQRLIEQYRP</sequence>
<gene>
    <name evidence="2" type="ordered locus">Lbys_1779</name>
</gene>
<dbReference type="SUPFAM" id="SSF48452">
    <property type="entry name" value="TPR-like"/>
    <property type="match status" value="2"/>
</dbReference>
<reference evidence="2 3" key="2">
    <citation type="journal article" date="2011" name="Stand. Genomic Sci.">
        <title>Complete genome sequence of Leadbetterella byssophila type strain (4M15).</title>
        <authorList>
            <person name="Abt B."/>
            <person name="Teshima H."/>
            <person name="Lucas S."/>
            <person name="Lapidus A."/>
            <person name="Del Rio T.G."/>
            <person name="Nolan M."/>
            <person name="Tice H."/>
            <person name="Cheng J.F."/>
            <person name="Pitluck S."/>
            <person name="Liolios K."/>
            <person name="Pagani I."/>
            <person name="Ivanova N."/>
            <person name="Mavromatis K."/>
            <person name="Pati A."/>
            <person name="Tapia R."/>
            <person name="Han C."/>
            <person name="Goodwin L."/>
            <person name="Chen A."/>
            <person name="Palaniappan K."/>
            <person name="Land M."/>
            <person name="Hauser L."/>
            <person name="Chang Y.J."/>
            <person name="Jeffries C.D."/>
            <person name="Rohde M."/>
            <person name="Goker M."/>
            <person name="Tindall B.J."/>
            <person name="Detter J.C."/>
            <person name="Woyke T."/>
            <person name="Bristow J."/>
            <person name="Eisen J.A."/>
            <person name="Markowitz V."/>
            <person name="Hugenholtz P."/>
            <person name="Klenk H.P."/>
            <person name="Kyrpides N.C."/>
        </authorList>
    </citation>
    <scope>NUCLEOTIDE SEQUENCE [LARGE SCALE GENOMIC DNA]</scope>
    <source>
        <strain evidence="3">DSM 17132 / JCM 16389 / KACC 11308 / NBRC 106382 / 4M15</strain>
    </source>
</reference>
<dbReference type="eggNOG" id="COG0457">
    <property type="taxonomic scope" value="Bacteria"/>
</dbReference>
<reference key="1">
    <citation type="submission" date="2010-11" db="EMBL/GenBank/DDBJ databases">
        <title>The complete genome of Leadbetterella byssophila DSM 17132.</title>
        <authorList>
            <consortium name="US DOE Joint Genome Institute (JGI-PGF)"/>
            <person name="Lucas S."/>
            <person name="Copeland A."/>
            <person name="Lapidus A."/>
            <person name="Glavina del Rio T."/>
            <person name="Dalin E."/>
            <person name="Tice H."/>
            <person name="Bruce D."/>
            <person name="Goodwin L."/>
            <person name="Pitluck S."/>
            <person name="Kyrpides N."/>
            <person name="Mavromatis K."/>
            <person name="Ivanova N."/>
            <person name="Teshima H."/>
            <person name="Brettin T."/>
            <person name="Detter J.C."/>
            <person name="Han C."/>
            <person name="Tapia R."/>
            <person name="Land M."/>
            <person name="Hauser L."/>
            <person name="Markowitz V."/>
            <person name="Cheng J.-F."/>
            <person name="Hugenholtz P."/>
            <person name="Woyke T."/>
            <person name="Wu D."/>
            <person name="Tindall B."/>
            <person name="Pomrenke H.G."/>
            <person name="Brambilla E."/>
            <person name="Klenk H.-P."/>
            <person name="Eisen J.A."/>
        </authorList>
    </citation>
    <scope>NUCLEOTIDE SEQUENCE [LARGE SCALE GENOMIC DNA]</scope>
    <source>
        <strain>DSM 17132</strain>
    </source>
</reference>
<evidence type="ECO:0000256" key="1">
    <source>
        <dbReference type="PROSITE-ProRule" id="PRU00339"/>
    </source>
</evidence>
<organism evidence="2 3">
    <name type="scientific">Leadbetterella byssophila (strain DSM 17132 / JCM 16389 / KACC 11308 / NBRC 106382 / 4M15)</name>
    <dbReference type="NCBI Taxonomy" id="649349"/>
    <lineage>
        <taxon>Bacteria</taxon>
        <taxon>Pseudomonadati</taxon>
        <taxon>Bacteroidota</taxon>
        <taxon>Cytophagia</taxon>
        <taxon>Cytophagales</taxon>
        <taxon>Leadbetterellaceae</taxon>
        <taxon>Leadbetterella</taxon>
    </lineage>
</organism>
<feature type="repeat" description="TPR" evidence="1">
    <location>
        <begin position="240"/>
        <end position="273"/>
    </location>
</feature>
<name>E4RQN0_LEAB4</name>
<dbReference type="PANTHER" id="PTHR44366">
    <property type="entry name" value="UDP-N-ACETYLGLUCOSAMINE--PEPTIDE N-ACETYLGLUCOSAMINYLTRANSFERASE 110 KDA SUBUNIT"/>
    <property type="match status" value="1"/>
</dbReference>
<keyword evidence="3" id="KW-1185">Reference proteome</keyword>
<dbReference type="OrthoDB" id="9803982at2"/>
<feature type="repeat" description="TPR" evidence="1">
    <location>
        <begin position="104"/>
        <end position="137"/>
    </location>
</feature>
<dbReference type="PROSITE" id="PS50005">
    <property type="entry name" value="TPR"/>
    <property type="match status" value="4"/>
</dbReference>
<evidence type="ECO:0000313" key="2">
    <source>
        <dbReference type="EMBL" id="ADQ17486.1"/>
    </source>
</evidence>
<dbReference type="EMBL" id="CP002305">
    <property type="protein sequence ID" value="ADQ17486.1"/>
    <property type="molecule type" value="Genomic_DNA"/>
</dbReference>